<feature type="binding site" evidence="1">
    <location>
        <position position="68"/>
    </location>
    <ligand>
        <name>a divalent metal cation</name>
        <dbReference type="ChEBI" id="CHEBI:60240"/>
        <label>1</label>
    </ligand>
</feature>
<organism evidence="2 3">
    <name type="scientific">Tannerella forsythia</name>
    <name type="common">Bacteroides forsythus</name>
    <dbReference type="NCBI Taxonomy" id="28112"/>
    <lineage>
        <taxon>Bacteria</taxon>
        <taxon>Pseudomonadati</taxon>
        <taxon>Bacteroidota</taxon>
        <taxon>Bacteroidia</taxon>
        <taxon>Bacteroidales</taxon>
        <taxon>Tannerellaceae</taxon>
        <taxon>Tannerella</taxon>
    </lineage>
</organism>
<dbReference type="Pfam" id="PF01026">
    <property type="entry name" value="TatD_DNase"/>
    <property type="match status" value="1"/>
</dbReference>
<dbReference type="InterPro" id="IPR032466">
    <property type="entry name" value="Metal_Hydrolase"/>
</dbReference>
<dbReference type="EMBL" id="RQYS01000006">
    <property type="protein sequence ID" value="RRD62741.1"/>
    <property type="molecule type" value="Genomic_DNA"/>
</dbReference>
<dbReference type="Proteomes" id="UP000278609">
    <property type="component" value="Unassembled WGS sequence"/>
</dbReference>
<dbReference type="PANTHER" id="PTHR46124">
    <property type="entry name" value="D-AMINOACYL-TRNA DEACYLASE"/>
    <property type="match status" value="1"/>
</dbReference>
<comment type="caution">
    <text evidence="2">The sequence shown here is derived from an EMBL/GenBank/DDBJ whole genome shotgun (WGS) entry which is preliminary data.</text>
</comment>
<dbReference type="Gene3D" id="3.20.20.140">
    <property type="entry name" value="Metal-dependent hydrolases"/>
    <property type="match status" value="1"/>
</dbReference>
<proteinExistence type="predicted"/>
<evidence type="ECO:0000313" key="3">
    <source>
        <dbReference type="Proteomes" id="UP000278609"/>
    </source>
</evidence>
<accession>A0A3P1XW45</accession>
<dbReference type="OrthoDB" id="664222at2"/>
<name>A0A3P1XW45_TANFO</name>
<gene>
    <name evidence="2" type="ORF">EII40_02160</name>
</gene>
<dbReference type="GO" id="GO:0046872">
    <property type="term" value="F:metal ion binding"/>
    <property type="evidence" value="ECO:0007669"/>
    <property type="project" value="UniProtKB-KW"/>
</dbReference>
<dbReference type="AlphaFoldDB" id="A0A3P1XW45"/>
<reference evidence="2 3" key="1">
    <citation type="submission" date="2018-11" db="EMBL/GenBank/DDBJ databases">
        <title>Genomes From Bacteria Associated with the Canine Oral Cavity: a Test Case for Automated Genome-Based Taxonomic Assignment.</title>
        <authorList>
            <person name="Coil D.A."/>
            <person name="Jospin G."/>
            <person name="Darling A.E."/>
            <person name="Wallis C."/>
            <person name="Davis I.J."/>
            <person name="Harris S."/>
            <person name="Eisen J.A."/>
            <person name="Holcombe L.J."/>
            <person name="O'Flynn C."/>
        </authorList>
    </citation>
    <scope>NUCLEOTIDE SEQUENCE [LARGE SCALE GENOMIC DNA]</scope>
    <source>
        <strain evidence="2 3">OH2617_COT-023</strain>
    </source>
</reference>
<evidence type="ECO:0008006" key="4">
    <source>
        <dbReference type="Google" id="ProtNLM"/>
    </source>
</evidence>
<dbReference type="GO" id="GO:0016788">
    <property type="term" value="F:hydrolase activity, acting on ester bonds"/>
    <property type="evidence" value="ECO:0007669"/>
    <property type="project" value="InterPro"/>
</dbReference>
<sequence length="212" mass="24451">MRYFDIHTHRMTQGPNEDAVFNLDLRASFELRSDRLYSAGVHPWYVDDRQWEVLKKWVLHPRIVLVGEAGLDRLALTPSGIQEDFFIRQIELSEETGKPLIIHCVKAWDELLRIRRIIRPVMPWIIHGFRGKKQLAEQLLGAGLYLSFGVRYNPEALHSAWAAGRLLLETDESPVLIHTLYRQVAEELQITEALLAQTIESIFITLISSLVS</sequence>
<evidence type="ECO:0000313" key="2">
    <source>
        <dbReference type="EMBL" id="RRD62741.1"/>
    </source>
</evidence>
<keyword evidence="1" id="KW-0479">Metal-binding</keyword>
<dbReference type="SUPFAM" id="SSF51556">
    <property type="entry name" value="Metallo-dependent hydrolases"/>
    <property type="match status" value="1"/>
</dbReference>
<dbReference type="InterPro" id="IPR001130">
    <property type="entry name" value="TatD-like"/>
</dbReference>
<dbReference type="PANTHER" id="PTHR46124:SF2">
    <property type="entry name" value="D-AMINOACYL-TRNA DEACYLASE"/>
    <property type="match status" value="1"/>
</dbReference>
<feature type="binding site" evidence="1">
    <location>
        <position position="127"/>
    </location>
    <ligand>
        <name>a divalent metal cation</name>
        <dbReference type="ChEBI" id="CHEBI:60240"/>
        <label>2</label>
    </ligand>
</feature>
<evidence type="ECO:0000256" key="1">
    <source>
        <dbReference type="PIRSR" id="PIRSR005902-1"/>
    </source>
</evidence>
<feature type="binding site" evidence="1">
    <location>
        <position position="103"/>
    </location>
    <ligand>
        <name>a divalent metal cation</name>
        <dbReference type="ChEBI" id="CHEBI:60240"/>
        <label>2</label>
    </ligand>
</feature>
<protein>
    <recommendedName>
        <fullName evidence="4">Hydrolase TatD</fullName>
    </recommendedName>
</protein>
<feature type="binding site" evidence="1">
    <location>
        <position position="171"/>
    </location>
    <ligand>
        <name>a divalent metal cation</name>
        <dbReference type="ChEBI" id="CHEBI:60240"/>
        <label>1</label>
    </ligand>
</feature>